<organism evidence="1 2">
    <name type="scientific">Ficus carica</name>
    <name type="common">Common fig</name>
    <dbReference type="NCBI Taxonomy" id="3494"/>
    <lineage>
        <taxon>Eukaryota</taxon>
        <taxon>Viridiplantae</taxon>
        <taxon>Streptophyta</taxon>
        <taxon>Embryophyta</taxon>
        <taxon>Tracheophyta</taxon>
        <taxon>Spermatophyta</taxon>
        <taxon>Magnoliopsida</taxon>
        <taxon>eudicotyledons</taxon>
        <taxon>Gunneridae</taxon>
        <taxon>Pentapetalae</taxon>
        <taxon>rosids</taxon>
        <taxon>fabids</taxon>
        <taxon>Rosales</taxon>
        <taxon>Moraceae</taxon>
        <taxon>Ficeae</taxon>
        <taxon>Ficus</taxon>
    </lineage>
</organism>
<accession>A0AA88CPS1</accession>
<evidence type="ECO:0000313" key="2">
    <source>
        <dbReference type="Proteomes" id="UP001187192"/>
    </source>
</evidence>
<evidence type="ECO:0000313" key="1">
    <source>
        <dbReference type="EMBL" id="GMN25046.1"/>
    </source>
</evidence>
<gene>
    <name evidence="1" type="ORF">TIFTF001_040661</name>
</gene>
<dbReference type="Proteomes" id="UP001187192">
    <property type="component" value="Unassembled WGS sequence"/>
</dbReference>
<protein>
    <submittedName>
        <fullName evidence="1">Uncharacterized protein</fullName>
    </submittedName>
</protein>
<dbReference type="EMBL" id="BTGU01001537">
    <property type="protein sequence ID" value="GMN25046.1"/>
    <property type="molecule type" value="Genomic_DNA"/>
</dbReference>
<dbReference type="AlphaFoldDB" id="A0AA88CPS1"/>
<comment type="caution">
    <text evidence="1">The sequence shown here is derived from an EMBL/GenBank/DDBJ whole genome shotgun (WGS) entry which is preliminary data.</text>
</comment>
<keyword evidence="2" id="KW-1185">Reference proteome</keyword>
<proteinExistence type="predicted"/>
<sequence length="82" mass="9417">MFGERAMKLELIGDWLSYNWLFARVSRANNLLDGIALQEELKDNCSSNFMITLSLRVLHSLLMKGNWTAWRLVITNSLVVTS</sequence>
<reference evidence="1" key="1">
    <citation type="submission" date="2023-07" db="EMBL/GenBank/DDBJ databases">
        <title>draft genome sequence of fig (Ficus carica).</title>
        <authorList>
            <person name="Takahashi T."/>
            <person name="Nishimura K."/>
        </authorList>
    </citation>
    <scope>NUCLEOTIDE SEQUENCE</scope>
</reference>
<name>A0AA88CPS1_FICCA</name>